<protein>
    <recommendedName>
        <fullName evidence="5">CENP-V/GFA domain-containing protein</fullName>
    </recommendedName>
</protein>
<dbReference type="InterPro" id="IPR006913">
    <property type="entry name" value="CENP-V/GFA"/>
</dbReference>
<dbReference type="EMBL" id="JAVDXQ010000005">
    <property type="protein sequence ID" value="MDR7298631.1"/>
    <property type="molecule type" value="Genomic_DNA"/>
</dbReference>
<dbReference type="PANTHER" id="PTHR33337:SF40">
    <property type="entry name" value="CENP-V_GFA DOMAIN-CONTAINING PROTEIN-RELATED"/>
    <property type="match status" value="1"/>
</dbReference>
<dbReference type="InterPro" id="IPR011057">
    <property type="entry name" value="Mss4-like_sf"/>
</dbReference>
<organism evidence="6 7">
    <name type="scientific">Pelomonas aquatica</name>
    <dbReference type="NCBI Taxonomy" id="431058"/>
    <lineage>
        <taxon>Bacteria</taxon>
        <taxon>Pseudomonadati</taxon>
        <taxon>Pseudomonadota</taxon>
        <taxon>Betaproteobacteria</taxon>
        <taxon>Burkholderiales</taxon>
        <taxon>Sphaerotilaceae</taxon>
        <taxon>Roseateles</taxon>
    </lineage>
</organism>
<evidence type="ECO:0000256" key="2">
    <source>
        <dbReference type="ARBA" id="ARBA00022723"/>
    </source>
</evidence>
<comment type="caution">
    <text evidence="6">The sequence shown here is derived from an EMBL/GenBank/DDBJ whole genome shotgun (WGS) entry which is preliminary data.</text>
</comment>
<comment type="similarity">
    <text evidence="1">Belongs to the Gfa family.</text>
</comment>
<keyword evidence="4" id="KW-0456">Lyase</keyword>
<keyword evidence="2" id="KW-0479">Metal-binding</keyword>
<dbReference type="RefSeq" id="WP_056875984.1">
    <property type="nucleotide sequence ID" value="NZ_JAVDXQ010000005.1"/>
</dbReference>
<dbReference type="PANTHER" id="PTHR33337">
    <property type="entry name" value="GFA DOMAIN-CONTAINING PROTEIN"/>
    <property type="match status" value="1"/>
</dbReference>
<dbReference type="SUPFAM" id="SSF51316">
    <property type="entry name" value="Mss4-like"/>
    <property type="match status" value="1"/>
</dbReference>
<keyword evidence="7" id="KW-1185">Reference proteome</keyword>
<gene>
    <name evidence="6" type="ORF">J2X16_003994</name>
</gene>
<keyword evidence="3" id="KW-0862">Zinc</keyword>
<sequence length="133" mass="14580">MLVHGSCHCGAIHYEASVDPERTGICHCTDCQKLTGSAYRVSVPAEEGSFKLLHGHPTIYVKHGDSGARRAQAFCGHCGSPLYTYDADRPGAIGLRAGCIEERQRLIPRKQKWCRSALGWTQNLQGLDNIEGE</sequence>
<dbReference type="Pfam" id="PF04828">
    <property type="entry name" value="GFA"/>
    <property type="match status" value="1"/>
</dbReference>
<evidence type="ECO:0000256" key="3">
    <source>
        <dbReference type="ARBA" id="ARBA00022833"/>
    </source>
</evidence>
<evidence type="ECO:0000313" key="7">
    <source>
        <dbReference type="Proteomes" id="UP001180536"/>
    </source>
</evidence>
<evidence type="ECO:0000256" key="1">
    <source>
        <dbReference type="ARBA" id="ARBA00005495"/>
    </source>
</evidence>
<dbReference type="PROSITE" id="PS51891">
    <property type="entry name" value="CENP_V_GFA"/>
    <property type="match status" value="1"/>
</dbReference>
<dbReference type="Gene3D" id="3.90.1590.10">
    <property type="entry name" value="glutathione-dependent formaldehyde- activating enzyme (gfa)"/>
    <property type="match status" value="1"/>
</dbReference>
<accession>A0ABU1ZDC2</accession>
<evidence type="ECO:0000256" key="4">
    <source>
        <dbReference type="ARBA" id="ARBA00023239"/>
    </source>
</evidence>
<evidence type="ECO:0000313" key="6">
    <source>
        <dbReference type="EMBL" id="MDR7298631.1"/>
    </source>
</evidence>
<proteinExistence type="inferred from homology"/>
<evidence type="ECO:0000259" key="5">
    <source>
        <dbReference type="PROSITE" id="PS51891"/>
    </source>
</evidence>
<reference evidence="6 7" key="1">
    <citation type="submission" date="2023-07" db="EMBL/GenBank/DDBJ databases">
        <title>Sorghum-associated microbial communities from plants grown in Nebraska, USA.</title>
        <authorList>
            <person name="Schachtman D."/>
        </authorList>
    </citation>
    <scope>NUCLEOTIDE SEQUENCE [LARGE SCALE GENOMIC DNA]</scope>
    <source>
        <strain evidence="6 7">BE310</strain>
    </source>
</reference>
<dbReference type="Proteomes" id="UP001180536">
    <property type="component" value="Unassembled WGS sequence"/>
</dbReference>
<name>A0ABU1ZDC2_9BURK</name>
<feature type="domain" description="CENP-V/GFA" evidence="5">
    <location>
        <begin position="3"/>
        <end position="110"/>
    </location>
</feature>